<evidence type="ECO:0000313" key="2">
    <source>
        <dbReference type="Proteomes" id="UP000735302"/>
    </source>
</evidence>
<reference evidence="1 2" key="1">
    <citation type="journal article" date="2021" name="Elife">
        <title>Chloroplast acquisition without the gene transfer in kleptoplastic sea slugs, Plakobranchus ocellatus.</title>
        <authorList>
            <person name="Maeda T."/>
            <person name="Takahashi S."/>
            <person name="Yoshida T."/>
            <person name="Shimamura S."/>
            <person name="Takaki Y."/>
            <person name="Nagai Y."/>
            <person name="Toyoda A."/>
            <person name="Suzuki Y."/>
            <person name="Arimoto A."/>
            <person name="Ishii H."/>
            <person name="Satoh N."/>
            <person name="Nishiyama T."/>
            <person name="Hasebe M."/>
            <person name="Maruyama T."/>
            <person name="Minagawa J."/>
            <person name="Obokata J."/>
            <person name="Shigenobu S."/>
        </authorList>
    </citation>
    <scope>NUCLEOTIDE SEQUENCE [LARGE SCALE GENOMIC DNA]</scope>
</reference>
<sequence length="96" mass="11078">MLTLESFWGRVVLARYTGTPVTGIHSNPQQKRSCRSESRFIQYCAPKGPNAIRKSKLMMFVKRVTFNAVELYSLSKRLSNHTNGEKSMSYNERNMD</sequence>
<protein>
    <submittedName>
        <fullName evidence="1">Uncharacterized protein</fullName>
    </submittedName>
</protein>
<accession>A0AAV3YPF8</accession>
<evidence type="ECO:0000313" key="1">
    <source>
        <dbReference type="EMBL" id="GFN84295.1"/>
    </source>
</evidence>
<dbReference type="Proteomes" id="UP000735302">
    <property type="component" value="Unassembled WGS sequence"/>
</dbReference>
<keyword evidence="2" id="KW-1185">Reference proteome</keyword>
<comment type="caution">
    <text evidence="1">The sequence shown here is derived from an EMBL/GenBank/DDBJ whole genome shotgun (WGS) entry which is preliminary data.</text>
</comment>
<gene>
    <name evidence="1" type="ORF">PoB_001080100</name>
</gene>
<name>A0AAV3YPF8_9GAST</name>
<dbReference type="EMBL" id="BLXT01001295">
    <property type="protein sequence ID" value="GFN84295.1"/>
    <property type="molecule type" value="Genomic_DNA"/>
</dbReference>
<organism evidence="1 2">
    <name type="scientific">Plakobranchus ocellatus</name>
    <dbReference type="NCBI Taxonomy" id="259542"/>
    <lineage>
        <taxon>Eukaryota</taxon>
        <taxon>Metazoa</taxon>
        <taxon>Spiralia</taxon>
        <taxon>Lophotrochozoa</taxon>
        <taxon>Mollusca</taxon>
        <taxon>Gastropoda</taxon>
        <taxon>Heterobranchia</taxon>
        <taxon>Euthyneura</taxon>
        <taxon>Panpulmonata</taxon>
        <taxon>Sacoglossa</taxon>
        <taxon>Placobranchoidea</taxon>
        <taxon>Plakobranchidae</taxon>
        <taxon>Plakobranchus</taxon>
    </lineage>
</organism>
<proteinExistence type="predicted"/>
<dbReference type="AlphaFoldDB" id="A0AAV3YPF8"/>